<gene>
    <name evidence="7" type="ORF">IWW36_000816</name>
</gene>
<evidence type="ECO:0000313" key="7">
    <source>
        <dbReference type="EMBL" id="KAJ2851855.1"/>
    </source>
</evidence>
<feature type="region of interest" description="Disordered" evidence="6">
    <location>
        <begin position="88"/>
        <end position="112"/>
    </location>
</feature>
<organism evidence="7 8">
    <name type="scientific">Coemansia brasiliensis</name>
    <dbReference type="NCBI Taxonomy" id="2650707"/>
    <lineage>
        <taxon>Eukaryota</taxon>
        <taxon>Fungi</taxon>
        <taxon>Fungi incertae sedis</taxon>
        <taxon>Zoopagomycota</taxon>
        <taxon>Kickxellomycotina</taxon>
        <taxon>Kickxellomycetes</taxon>
        <taxon>Kickxellales</taxon>
        <taxon>Kickxellaceae</taxon>
        <taxon>Coemansia</taxon>
    </lineage>
</organism>
<feature type="compositionally biased region" description="Polar residues" evidence="6">
    <location>
        <begin position="93"/>
        <end position="110"/>
    </location>
</feature>
<evidence type="ECO:0000256" key="6">
    <source>
        <dbReference type="SAM" id="MobiDB-lite"/>
    </source>
</evidence>
<dbReference type="PANTHER" id="PTHR15598:SF5">
    <property type="entry name" value="ENHANCER OF MRNA-DECAPPING PROTEIN 4"/>
    <property type="match status" value="1"/>
</dbReference>
<comment type="similarity">
    <text evidence="2">Belongs to the WD repeat EDC4 family.</text>
</comment>
<feature type="compositionally biased region" description="Polar residues" evidence="6">
    <location>
        <begin position="1"/>
        <end position="17"/>
    </location>
</feature>
<comment type="subcellular location">
    <subcellularLocation>
        <location evidence="1">Cytoplasm</location>
        <location evidence="1">P-body</location>
    </subcellularLocation>
</comment>
<evidence type="ECO:0000256" key="1">
    <source>
        <dbReference type="ARBA" id="ARBA00004201"/>
    </source>
</evidence>
<evidence type="ECO:0000256" key="4">
    <source>
        <dbReference type="ARBA" id="ARBA00022574"/>
    </source>
</evidence>
<proteinExistence type="inferred from homology"/>
<dbReference type="Gene3D" id="2.130.10.10">
    <property type="entry name" value="YVTN repeat-like/Quinoprotein amine dehydrogenase"/>
    <property type="match status" value="1"/>
</dbReference>
<evidence type="ECO:0008006" key="9">
    <source>
        <dbReference type="Google" id="ProtNLM"/>
    </source>
</evidence>
<protein>
    <recommendedName>
        <fullName evidence="9">Enhancer of mRNA-decapping protein 4 WD40 repeat region domain-containing protein</fullName>
    </recommendedName>
</protein>
<keyword evidence="4" id="KW-0853">WD repeat</keyword>
<dbReference type="PANTHER" id="PTHR15598">
    <property type="entry name" value="ENHANCER OF MRNA-DECAPPING PROTEIN 4"/>
    <property type="match status" value="1"/>
</dbReference>
<dbReference type="GO" id="GO:0031087">
    <property type="term" value="P:deadenylation-independent decapping of nuclear-transcribed mRNA"/>
    <property type="evidence" value="ECO:0007669"/>
    <property type="project" value="InterPro"/>
</dbReference>
<name>A0A9W8M2M6_9FUNG</name>
<dbReference type="InterPro" id="IPR015943">
    <property type="entry name" value="WD40/YVTN_repeat-like_dom_sf"/>
</dbReference>
<dbReference type="SMART" id="SM00320">
    <property type="entry name" value="WD40"/>
    <property type="match status" value="2"/>
</dbReference>
<dbReference type="OrthoDB" id="21128at2759"/>
<dbReference type="Proteomes" id="UP001139887">
    <property type="component" value="Unassembled WGS sequence"/>
</dbReference>
<dbReference type="InterPro" id="IPR045152">
    <property type="entry name" value="EDC4-like"/>
</dbReference>
<feature type="region of interest" description="Disordered" evidence="6">
    <location>
        <begin position="142"/>
        <end position="219"/>
    </location>
</feature>
<evidence type="ECO:0000256" key="2">
    <source>
        <dbReference type="ARBA" id="ARBA00009639"/>
    </source>
</evidence>
<keyword evidence="3" id="KW-0963">Cytoplasm</keyword>
<comment type="caution">
    <text evidence="7">The sequence shown here is derived from an EMBL/GenBank/DDBJ whole genome shotgun (WGS) entry which is preliminary data.</text>
</comment>
<dbReference type="InterPro" id="IPR001680">
    <property type="entry name" value="WD40_rpt"/>
</dbReference>
<dbReference type="GO" id="GO:0000932">
    <property type="term" value="C:P-body"/>
    <property type="evidence" value="ECO:0007669"/>
    <property type="project" value="UniProtKB-SubCell"/>
</dbReference>
<dbReference type="InterPro" id="IPR036322">
    <property type="entry name" value="WD40_repeat_dom_sf"/>
</dbReference>
<sequence length="866" mass="92099">MDNSNPHTNPLFSSSMPAEQFGRRLSDQKSASSQTPSMYGDSWDAGRVMGFGSPALSSSAMQPNMAASTQQPQKEVSLSLLQALLKPQPAQSFPSSHTSMQVSDSESAVGQSPDAAFLQQQQQQIGSSNPIEQLKRMMAAQNAVAGSGSPQSTFLPQQASQAGQMAPKPSVVPQAPAQTKPLSAHSSPRINAIPSIPSTPPMSAQTTPSVSGTPAKKRTKSAVLNIDLRRIKLKNKPETVPISLLQQPTRFRPGRLIAVSREYICYAVRSKEGGHVRVIHQLQGQLAKMQGHKDSIVDMEFHPCSRDANMPQVLASLGKENRLIIWLVGPVDKDAAGGGAEGTIAYEPFINIDSGGDARFTCLAWRREIVDNTMELCVGTDKGFMAVKAPVPSPKGKRSETSNEGLNVIPIGTESAVTAIARAGLHWVIVASADKKVRIYQLDSRWENANQPHAVVCELPQGEHSIDTIIYIPPATTADGAGHIILGCSMNRQVQLWWLGTSAQQVALVQTVSFAGPAAKSASSFVKLTWAEQGRCLTVGASQAPSAIFVLQSSGHGAGMRLNMPLGYSLGDEQTILSMVSTLEPQAASYGSQDMLSIYSVHTRLVQQLQIPDIPAANIQSVSDPAEIYSTSSTSVATLQDGEIVSEVTAPAPKQQMAPSNVETATSTALHSTSTVPPAVVNGTAELASKVQKSVLAQLQPQIAAALSGLDLSSKNATIKLDAAAEEQLVARISSSVEKRVAESVAAAMERTLIPAYTRATAAMFEQMQTTFEAGLREWWTRFAQTMPPPPPPPPQAISTPHSQMVMMPQMSSGSAAPEHSAGMTHHMSAPQFTPGMPPPPGPASGTNHIESLMSILNFQNAQKPQ</sequence>
<dbReference type="EMBL" id="JANBUW010000008">
    <property type="protein sequence ID" value="KAJ2851855.1"/>
    <property type="molecule type" value="Genomic_DNA"/>
</dbReference>
<feature type="region of interest" description="Disordered" evidence="6">
    <location>
        <begin position="1"/>
        <end position="74"/>
    </location>
</feature>
<dbReference type="AlphaFoldDB" id="A0A9W8M2M6"/>
<evidence type="ECO:0000256" key="3">
    <source>
        <dbReference type="ARBA" id="ARBA00022490"/>
    </source>
</evidence>
<feature type="compositionally biased region" description="Polar residues" evidence="6">
    <location>
        <begin position="55"/>
        <end position="74"/>
    </location>
</feature>
<feature type="compositionally biased region" description="Polar residues" evidence="6">
    <location>
        <begin position="28"/>
        <end position="37"/>
    </location>
</feature>
<keyword evidence="5" id="KW-0677">Repeat</keyword>
<keyword evidence="8" id="KW-1185">Reference proteome</keyword>
<dbReference type="SUPFAM" id="SSF50978">
    <property type="entry name" value="WD40 repeat-like"/>
    <property type="match status" value="1"/>
</dbReference>
<evidence type="ECO:0000313" key="8">
    <source>
        <dbReference type="Proteomes" id="UP001139887"/>
    </source>
</evidence>
<reference evidence="7" key="1">
    <citation type="submission" date="2022-07" db="EMBL/GenBank/DDBJ databases">
        <title>Phylogenomic reconstructions and comparative analyses of Kickxellomycotina fungi.</title>
        <authorList>
            <person name="Reynolds N.K."/>
            <person name="Stajich J.E."/>
            <person name="Barry K."/>
            <person name="Grigoriev I.V."/>
            <person name="Crous P."/>
            <person name="Smith M.E."/>
        </authorList>
    </citation>
    <scope>NUCLEOTIDE SEQUENCE</scope>
    <source>
        <strain evidence="7">NRRL 1566</strain>
    </source>
</reference>
<evidence type="ECO:0000256" key="5">
    <source>
        <dbReference type="ARBA" id="ARBA00022737"/>
    </source>
</evidence>
<feature type="compositionally biased region" description="Polar residues" evidence="6">
    <location>
        <begin position="148"/>
        <end position="163"/>
    </location>
</feature>
<accession>A0A9W8M2M6</accession>
<feature type="compositionally biased region" description="Polar residues" evidence="6">
    <location>
        <begin position="201"/>
        <end position="212"/>
    </location>
</feature>
<feature type="compositionally biased region" description="Polar residues" evidence="6">
    <location>
        <begin position="176"/>
        <end position="189"/>
    </location>
</feature>